<reference evidence="2" key="1">
    <citation type="submission" date="2021-01" db="EMBL/GenBank/DDBJ databases">
        <authorList>
            <person name="Kaushik A."/>
        </authorList>
    </citation>
    <scope>NUCLEOTIDE SEQUENCE</scope>
    <source>
        <strain evidence="2">AG3-1AP</strain>
    </source>
</reference>
<evidence type="ECO:0000256" key="1">
    <source>
        <dbReference type="SAM" id="MobiDB-lite"/>
    </source>
</evidence>
<evidence type="ECO:0000313" key="2">
    <source>
        <dbReference type="EMBL" id="CAE6512066.1"/>
    </source>
</evidence>
<dbReference type="EMBL" id="CAJMWV010005483">
    <property type="protein sequence ID" value="CAE6512066.1"/>
    <property type="molecule type" value="Genomic_DNA"/>
</dbReference>
<dbReference type="AlphaFoldDB" id="A0A8H3D358"/>
<sequence length="680" mass="74318">MSAEPREKSAKDLKQLSLVSLADAADALAITAAALAAAARATIEAFSIETPVSPVSSVTEETQEINLGTGPDDVFKLISDTERVTSAFLGLDGAEDEGTGPENKAPTLTSVETPKLFMGTNLQIAESSDHVNQPYRMLVDTEADVLLFVCALIDKRRKVICYMPCGTNSLKTYKQLIANVTEAPVHTLTSLTSSNQDKFYTEFLENDGSVLLVPESLSPELEVEGENSWVIHVGWPVSETQYTTQRKNHRAHNNILVAYSEDQSLYPSGDSIINLTEPWPEDDASFRASVSILRPLYEVMLSEISLELKSRVYQDWLQFHAINGPRRVEAWSASTMVKRANNYLLKVLCWSDPHTGGDDIPLPEVSSGFVTQHELQSAVKEGLLQVEGDDSDSQVPSPIPMPEPEPTPAQAEFQLTTGHTYFALEEDFDAIPLMCFIADKYDKVICFLEGHGALRHYQRLFAQITGRFVMTPTISNNQAGGGEAIEEAASRFLSATTPTILLLVYTATNLPPALKTGSIDCCIYWGLNSPLKQAKKNRSLINCATTIIIMTPLQQGGIPTSSDLMKHPSTAIPLDYSENSILAPMRNKTMLILMSDKGVVKELYINRVYGVGAIPRHSLSAEDAARRANQYAARVLLHGESADGSEMFPPMNDRPPAPRGAVEKFQLQPAVDAGLLTVSG</sequence>
<accession>A0A8H3D358</accession>
<name>A0A8H3D358_9AGAM</name>
<dbReference type="Proteomes" id="UP000663831">
    <property type="component" value="Unassembled WGS sequence"/>
</dbReference>
<evidence type="ECO:0000313" key="3">
    <source>
        <dbReference type="Proteomes" id="UP000663831"/>
    </source>
</evidence>
<protein>
    <submittedName>
        <fullName evidence="2">Uncharacterized protein</fullName>
    </submittedName>
</protein>
<gene>
    <name evidence="2" type="ORF">RDB_LOCUS132851</name>
</gene>
<comment type="caution">
    <text evidence="2">The sequence shown here is derived from an EMBL/GenBank/DDBJ whole genome shotgun (WGS) entry which is preliminary data.</text>
</comment>
<feature type="compositionally biased region" description="Pro residues" evidence="1">
    <location>
        <begin position="397"/>
        <end position="407"/>
    </location>
</feature>
<organism evidence="2 3">
    <name type="scientific">Rhizoctonia solani</name>
    <dbReference type="NCBI Taxonomy" id="456999"/>
    <lineage>
        <taxon>Eukaryota</taxon>
        <taxon>Fungi</taxon>
        <taxon>Dikarya</taxon>
        <taxon>Basidiomycota</taxon>
        <taxon>Agaricomycotina</taxon>
        <taxon>Agaricomycetes</taxon>
        <taxon>Cantharellales</taxon>
        <taxon>Ceratobasidiaceae</taxon>
        <taxon>Rhizoctonia</taxon>
    </lineage>
</organism>
<proteinExistence type="predicted"/>
<feature type="region of interest" description="Disordered" evidence="1">
    <location>
        <begin position="388"/>
        <end position="407"/>
    </location>
</feature>